<name>A0A419S5D8_9SPHI</name>
<dbReference type="InterPro" id="IPR010982">
    <property type="entry name" value="Lambda_DNA-bd_dom_sf"/>
</dbReference>
<keyword evidence="3" id="KW-1185">Reference proteome</keyword>
<dbReference type="PROSITE" id="PS50943">
    <property type="entry name" value="HTH_CROC1"/>
    <property type="match status" value="1"/>
</dbReference>
<dbReference type="Proteomes" id="UP000283433">
    <property type="component" value="Unassembled WGS sequence"/>
</dbReference>
<evidence type="ECO:0000259" key="1">
    <source>
        <dbReference type="PROSITE" id="PS50943"/>
    </source>
</evidence>
<dbReference type="GO" id="GO:0006355">
    <property type="term" value="P:regulation of DNA-templated transcription"/>
    <property type="evidence" value="ECO:0007669"/>
    <property type="project" value="InterPro"/>
</dbReference>
<dbReference type="InterPro" id="IPR001387">
    <property type="entry name" value="Cro/C1-type_HTH"/>
</dbReference>
<dbReference type="SUPFAM" id="SSF47413">
    <property type="entry name" value="lambda repressor-like DNA-binding domains"/>
    <property type="match status" value="1"/>
</dbReference>
<feature type="domain" description="HTH cro/C1-type" evidence="1">
    <location>
        <begin position="61"/>
        <end position="114"/>
    </location>
</feature>
<dbReference type="Pfam" id="PF01381">
    <property type="entry name" value="HTH_3"/>
    <property type="match status" value="1"/>
</dbReference>
<gene>
    <name evidence="2" type="ORF">BCY91_05715</name>
</gene>
<dbReference type="PANTHER" id="PTHR40455">
    <property type="entry name" value="ANTITOXIN HIGA"/>
    <property type="match status" value="1"/>
</dbReference>
<dbReference type="Gene3D" id="1.10.260.40">
    <property type="entry name" value="lambda repressor-like DNA-binding domains"/>
    <property type="match status" value="1"/>
</dbReference>
<organism evidence="2 3">
    <name type="scientific">Pelobium manganitolerans</name>
    <dbReference type="NCBI Taxonomy" id="1842495"/>
    <lineage>
        <taxon>Bacteria</taxon>
        <taxon>Pseudomonadati</taxon>
        <taxon>Bacteroidota</taxon>
        <taxon>Sphingobacteriia</taxon>
        <taxon>Sphingobacteriales</taxon>
        <taxon>Sphingobacteriaceae</taxon>
        <taxon>Pelobium</taxon>
    </lineage>
</organism>
<dbReference type="PANTHER" id="PTHR40455:SF1">
    <property type="entry name" value="ANTITOXIN HIGA"/>
    <property type="match status" value="1"/>
</dbReference>
<evidence type="ECO:0000313" key="3">
    <source>
        <dbReference type="Proteomes" id="UP000283433"/>
    </source>
</evidence>
<dbReference type="EMBL" id="MBTA01000025">
    <property type="protein sequence ID" value="RKD15287.1"/>
    <property type="molecule type" value="Genomic_DNA"/>
</dbReference>
<reference evidence="2 3" key="1">
    <citation type="submission" date="2016-07" db="EMBL/GenBank/DDBJ databases">
        <title>Genome of Pelobium manganitolerans.</title>
        <authorList>
            <person name="Wu S."/>
            <person name="Wang G."/>
        </authorList>
    </citation>
    <scope>NUCLEOTIDE SEQUENCE [LARGE SCALE GENOMIC DNA]</scope>
    <source>
        <strain evidence="2 3">YS-25</strain>
    </source>
</reference>
<sequence length="119" mass="13903">MNWTILKTEEDYTEASERLMDIFHAVPNTAEHDELELLSLLIEDYDKKRYQLPRVDVRDIIKAKMQERGLKNKDLEPIIGSKSYVSSILSGERDITLRMAVKLRDFFNLPSDLFLQAQS</sequence>
<dbReference type="RefSeq" id="WP_182995357.1">
    <property type="nucleotide sequence ID" value="NZ_MBTA01000025.1"/>
</dbReference>
<protein>
    <recommendedName>
        <fullName evidence="1">HTH cro/C1-type domain-containing protein</fullName>
    </recommendedName>
</protein>
<comment type="caution">
    <text evidence="2">The sequence shown here is derived from an EMBL/GenBank/DDBJ whole genome shotgun (WGS) entry which is preliminary data.</text>
</comment>
<evidence type="ECO:0000313" key="2">
    <source>
        <dbReference type="EMBL" id="RKD15287.1"/>
    </source>
</evidence>
<dbReference type="InterPro" id="IPR039060">
    <property type="entry name" value="Antitox_HigA"/>
</dbReference>
<dbReference type="SMART" id="SM00530">
    <property type="entry name" value="HTH_XRE"/>
    <property type="match status" value="1"/>
</dbReference>
<dbReference type="AlphaFoldDB" id="A0A419S5D8"/>
<proteinExistence type="predicted"/>
<dbReference type="GO" id="GO:0001046">
    <property type="term" value="F:core promoter sequence-specific DNA binding"/>
    <property type="evidence" value="ECO:0007669"/>
    <property type="project" value="TreeGrafter"/>
</dbReference>
<dbReference type="CDD" id="cd00093">
    <property type="entry name" value="HTH_XRE"/>
    <property type="match status" value="1"/>
</dbReference>
<accession>A0A419S5D8</accession>